<evidence type="ECO:0008006" key="3">
    <source>
        <dbReference type="Google" id="ProtNLM"/>
    </source>
</evidence>
<sequence length="64" mass="7189">MNKPLTDSQCPQCGKIFECLAATNVEDCWCMSLPPVSFKDGEKSSSCWCPDCLQQQLEKQSKQD</sequence>
<evidence type="ECO:0000313" key="1">
    <source>
        <dbReference type="EMBL" id="OXL14943.1"/>
    </source>
</evidence>
<dbReference type="AlphaFoldDB" id="A0A229FST1"/>
<proteinExistence type="predicted"/>
<evidence type="ECO:0000313" key="2">
    <source>
        <dbReference type="Proteomes" id="UP000215188"/>
    </source>
</evidence>
<dbReference type="Pfam" id="PF14375">
    <property type="entry name" value="Cys_rich_CWC"/>
    <property type="match status" value="1"/>
</dbReference>
<comment type="caution">
    <text evidence="1">The sequence shown here is derived from an EMBL/GenBank/DDBJ whole genome shotgun (WGS) entry which is preliminary data.</text>
</comment>
<accession>A0A229FST1</accession>
<reference evidence="1 2" key="1">
    <citation type="submission" date="2017-06" db="EMBL/GenBank/DDBJ databases">
        <title>Reclassification of a Polynucleobacter cosmopolitanus strain isolated from tropical Lake Victoria as Polynucleobacter victoriensis comb. nov.</title>
        <authorList>
            <person name="Hahn M.W."/>
        </authorList>
    </citation>
    <scope>NUCLEOTIDE SEQUENCE [LARGE SCALE GENOMIC DNA]</scope>
    <source>
        <strain evidence="1 2">MWH-MoIso2</strain>
    </source>
</reference>
<protein>
    <recommendedName>
        <fullName evidence="3">Cysteine-rich CWC family protein</fullName>
    </recommendedName>
</protein>
<name>A0A229FST1_9BURK</name>
<keyword evidence="2" id="KW-1185">Reference proteome</keyword>
<organism evidence="1 2">
    <name type="scientific">Polynucleobacter cosmopolitanus</name>
    <dbReference type="NCBI Taxonomy" id="351345"/>
    <lineage>
        <taxon>Bacteria</taxon>
        <taxon>Pseudomonadati</taxon>
        <taxon>Pseudomonadota</taxon>
        <taxon>Betaproteobacteria</taxon>
        <taxon>Burkholderiales</taxon>
        <taxon>Burkholderiaceae</taxon>
        <taxon>Polynucleobacter</taxon>
    </lineage>
</organism>
<dbReference type="Proteomes" id="UP000215188">
    <property type="component" value="Unassembled WGS sequence"/>
</dbReference>
<dbReference type="EMBL" id="NJGG01000002">
    <property type="protein sequence ID" value="OXL14943.1"/>
    <property type="molecule type" value="Genomic_DNA"/>
</dbReference>
<gene>
    <name evidence="1" type="ORF">AOC33_06385</name>
</gene>
<dbReference type="InterPro" id="IPR032720">
    <property type="entry name" value="Cys_rich_CWC"/>
</dbReference>
<dbReference type="RefSeq" id="WP_089515922.1">
    <property type="nucleotide sequence ID" value="NZ_NJGG01000002.1"/>
</dbReference>